<dbReference type="SUPFAM" id="SSF56219">
    <property type="entry name" value="DNase I-like"/>
    <property type="match status" value="1"/>
</dbReference>
<reference evidence="3" key="1">
    <citation type="submission" date="2017-01" db="EMBL/GenBank/DDBJ databases">
        <authorList>
            <person name="Brunel B."/>
        </authorList>
    </citation>
    <scope>NUCLEOTIDE SEQUENCE [LARGE SCALE GENOMIC DNA]</scope>
</reference>
<name>A0A1R3VI74_9HYPH</name>
<organism evidence="2 3">
    <name type="scientific">Mesorhizobium prunaredense</name>
    <dbReference type="NCBI Taxonomy" id="1631249"/>
    <lineage>
        <taxon>Bacteria</taxon>
        <taxon>Pseudomonadati</taxon>
        <taxon>Pseudomonadota</taxon>
        <taxon>Alphaproteobacteria</taxon>
        <taxon>Hyphomicrobiales</taxon>
        <taxon>Phyllobacteriaceae</taxon>
        <taxon>Mesorhizobium</taxon>
    </lineage>
</organism>
<keyword evidence="2" id="KW-0540">Nuclease</keyword>
<gene>
    <name evidence="2" type="ORF">BQ8794_70547</name>
</gene>
<dbReference type="STRING" id="1631249.BQ8794_70547"/>
<keyword evidence="2" id="KW-0378">Hydrolase</keyword>
<dbReference type="Gene3D" id="3.60.10.10">
    <property type="entry name" value="Endonuclease/exonuclease/phosphatase"/>
    <property type="match status" value="1"/>
</dbReference>
<sequence>MNGHRPAPLFSAALAGKGHGMSLRLATFNVENLMNRFDFSGYRNQLNEDRTLALFDIQSEAEYKMLEQARAIALSDDTRQLTALAIAASRADIICMQEVDNIEALKAFEYGYLFKMVGHGYRQKYTTAGNDSRGIDVAVMMRNETAQGQPIEFVRMTSHAYVTFEQFGLYTPELAALGHQANQRIFRRDCLEIDLTVGGVPLTLYLVHFKSMGSPRNGLDGRQATMSLRIAEAQAVRRIIEERFGRDHAADKYWAICGDMNDYRQRVKISGDAFDGYRFEVIDESQSCLNVLTAGGFCENAVERRPEMDRWTLYHTRGPQERHLCQLDYILLSKALAAKNATAVPDIIRNGQPWRTIFPAGQEVDRFPRAGWDRPKASDHCPVAITLEIA</sequence>
<accession>A0A1R3VI74</accession>
<feature type="domain" description="Endonuclease/exonuclease/phosphatase" evidence="1">
    <location>
        <begin position="80"/>
        <end position="380"/>
    </location>
</feature>
<dbReference type="GO" id="GO:0004527">
    <property type="term" value="F:exonuclease activity"/>
    <property type="evidence" value="ECO:0007669"/>
    <property type="project" value="UniProtKB-KW"/>
</dbReference>
<evidence type="ECO:0000313" key="3">
    <source>
        <dbReference type="Proteomes" id="UP000188388"/>
    </source>
</evidence>
<protein>
    <submittedName>
        <fullName evidence="2">Endonuclease/exonuclease/phosphatase</fullName>
    </submittedName>
</protein>
<keyword evidence="3" id="KW-1185">Reference proteome</keyword>
<dbReference type="InterPro" id="IPR005135">
    <property type="entry name" value="Endo/exonuclease/phosphatase"/>
</dbReference>
<dbReference type="AlphaFoldDB" id="A0A1R3VI74"/>
<keyword evidence="2" id="KW-0269">Exonuclease</keyword>
<proteinExistence type="predicted"/>
<dbReference type="GO" id="GO:0004519">
    <property type="term" value="F:endonuclease activity"/>
    <property type="evidence" value="ECO:0007669"/>
    <property type="project" value="UniProtKB-KW"/>
</dbReference>
<dbReference type="InterPro" id="IPR036691">
    <property type="entry name" value="Endo/exonu/phosph_ase_sf"/>
</dbReference>
<dbReference type="EMBL" id="FTPD01000067">
    <property type="protein sequence ID" value="SIT59617.1"/>
    <property type="molecule type" value="Genomic_DNA"/>
</dbReference>
<dbReference type="PANTHER" id="PTHR42834:SF1">
    <property type="entry name" value="ENDONUCLEASE_EXONUCLEASE_PHOSPHATASE FAMILY PROTEIN (AFU_ORTHOLOGUE AFUA_3G09210)"/>
    <property type="match status" value="1"/>
</dbReference>
<dbReference type="Pfam" id="PF03372">
    <property type="entry name" value="Exo_endo_phos"/>
    <property type="match status" value="1"/>
</dbReference>
<keyword evidence="2" id="KW-0255">Endonuclease</keyword>
<evidence type="ECO:0000259" key="1">
    <source>
        <dbReference type="Pfam" id="PF03372"/>
    </source>
</evidence>
<evidence type="ECO:0000313" key="2">
    <source>
        <dbReference type="EMBL" id="SIT59617.1"/>
    </source>
</evidence>
<dbReference type="PANTHER" id="PTHR42834">
    <property type="entry name" value="ENDONUCLEASE/EXONUCLEASE/PHOSPHATASE FAMILY PROTEIN (AFU_ORTHOLOGUE AFUA_3G09210)"/>
    <property type="match status" value="1"/>
</dbReference>
<dbReference type="Proteomes" id="UP000188388">
    <property type="component" value="Unassembled WGS sequence"/>
</dbReference>